<dbReference type="EMBL" id="JAUJYO010000020">
    <property type="protein sequence ID" value="KAK1285934.1"/>
    <property type="molecule type" value="Genomic_DNA"/>
</dbReference>
<gene>
    <name evidence="1" type="ORF">QJS10_CPB20g01169</name>
</gene>
<dbReference type="Proteomes" id="UP001180020">
    <property type="component" value="Unassembled WGS sequence"/>
</dbReference>
<protein>
    <submittedName>
        <fullName evidence="1">Uncharacterized protein</fullName>
    </submittedName>
</protein>
<comment type="caution">
    <text evidence="1">The sequence shown here is derived from an EMBL/GenBank/DDBJ whole genome shotgun (WGS) entry which is preliminary data.</text>
</comment>
<sequence length="103" mass="11990">MDEVEYFVQPPPELPLGEFWKATRRLTSSGDRSVQAKVRRMMVPAGLWTIWLTRNSVVFRGQRFYMENLWDTVDGFIRDWRKFIVGASTIELHRGGRVSVGTV</sequence>
<reference evidence="1" key="1">
    <citation type="journal article" date="2023" name="Nat. Commun.">
        <title>Diploid and tetraploid genomes of Acorus and the evolution of monocots.</title>
        <authorList>
            <person name="Ma L."/>
            <person name="Liu K.W."/>
            <person name="Li Z."/>
            <person name="Hsiao Y.Y."/>
            <person name="Qi Y."/>
            <person name="Fu T."/>
            <person name="Tang G.D."/>
            <person name="Zhang D."/>
            <person name="Sun W.H."/>
            <person name="Liu D.K."/>
            <person name="Li Y."/>
            <person name="Chen G.Z."/>
            <person name="Liu X.D."/>
            <person name="Liao X.Y."/>
            <person name="Jiang Y.T."/>
            <person name="Yu X."/>
            <person name="Hao Y."/>
            <person name="Huang J."/>
            <person name="Zhao X.W."/>
            <person name="Ke S."/>
            <person name="Chen Y.Y."/>
            <person name="Wu W.L."/>
            <person name="Hsu J.L."/>
            <person name="Lin Y.F."/>
            <person name="Huang M.D."/>
            <person name="Li C.Y."/>
            <person name="Huang L."/>
            <person name="Wang Z.W."/>
            <person name="Zhao X."/>
            <person name="Zhong W.Y."/>
            <person name="Peng D.H."/>
            <person name="Ahmad S."/>
            <person name="Lan S."/>
            <person name="Zhang J.S."/>
            <person name="Tsai W.C."/>
            <person name="Van de Peer Y."/>
            <person name="Liu Z.J."/>
        </authorList>
    </citation>
    <scope>NUCLEOTIDE SEQUENCE</scope>
    <source>
        <strain evidence="1">CP</strain>
    </source>
</reference>
<keyword evidence="2" id="KW-1185">Reference proteome</keyword>
<reference evidence="1" key="2">
    <citation type="submission" date="2023-06" db="EMBL/GenBank/DDBJ databases">
        <authorList>
            <person name="Ma L."/>
            <person name="Liu K.-W."/>
            <person name="Li Z."/>
            <person name="Hsiao Y.-Y."/>
            <person name="Qi Y."/>
            <person name="Fu T."/>
            <person name="Tang G."/>
            <person name="Zhang D."/>
            <person name="Sun W.-H."/>
            <person name="Liu D.-K."/>
            <person name="Li Y."/>
            <person name="Chen G.-Z."/>
            <person name="Liu X.-D."/>
            <person name="Liao X.-Y."/>
            <person name="Jiang Y.-T."/>
            <person name="Yu X."/>
            <person name="Hao Y."/>
            <person name="Huang J."/>
            <person name="Zhao X.-W."/>
            <person name="Ke S."/>
            <person name="Chen Y.-Y."/>
            <person name="Wu W.-L."/>
            <person name="Hsu J.-L."/>
            <person name="Lin Y.-F."/>
            <person name="Huang M.-D."/>
            <person name="Li C.-Y."/>
            <person name="Huang L."/>
            <person name="Wang Z.-W."/>
            <person name="Zhao X."/>
            <person name="Zhong W.-Y."/>
            <person name="Peng D.-H."/>
            <person name="Ahmad S."/>
            <person name="Lan S."/>
            <person name="Zhang J.-S."/>
            <person name="Tsai W.-C."/>
            <person name="Van De Peer Y."/>
            <person name="Liu Z.-J."/>
        </authorList>
    </citation>
    <scope>NUCLEOTIDE SEQUENCE</scope>
    <source>
        <strain evidence="1">CP</strain>
        <tissue evidence="1">Leaves</tissue>
    </source>
</reference>
<evidence type="ECO:0000313" key="1">
    <source>
        <dbReference type="EMBL" id="KAK1285934.1"/>
    </source>
</evidence>
<accession>A0AAV9CC92</accession>
<dbReference type="AlphaFoldDB" id="A0AAV9CC92"/>
<name>A0AAV9CC92_ACOCL</name>
<proteinExistence type="predicted"/>
<evidence type="ECO:0000313" key="2">
    <source>
        <dbReference type="Proteomes" id="UP001180020"/>
    </source>
</evidence>
<organism evidence="1 2">
    <name type="scientific">Acorus calamus</name>
    <name type="common">Sweet flag</name>
    <dbReference type="NCBI Taxonomy" id="4465"/>
    <lineage>
        <taxon>Eukaryota</taxon>
        <taxon>Viridiplantae</taxon>
        <taxon>Streptophyta</taxon>
        <taxon>Embryophyta</taxon>
        <taxon>Tracheophyta</taxon>
        <taxon>Spermatophyta</taxon>
        <taxon>Magnoliopsida</taxon>
        <taxon>Liliopsida</taxon>
        <taxon>Acoraceae</taxon>
        <taxon>Acorus</taxon>
    </lineage>
</organism>